<dbReference type="GO" id="GO:0004106">
    <property type="term" value="F:chorismate mutase activity"/>
    <property type="evidence" value="ECO:0007669"/>
    <property type="project" value="UniProtKB-UniRule"/>
</dbReference>
<dbReference type="InterPro" id="IPR008243">
    <property type="entry name" value="Chorismate_mutase_AroH"/>
</dbReference>
<dbReference type="SUPFAM" id="SSF55298">
    <property type="entry name" value="YjgF-like"/>
    <property type="match status" value="1"/>
</dbReference>
<keyword evidence="2 3" id="KW-0028">Amino-acid biosynthesis</keyword>
<keyword evidence="5" id="KW-1185">Reference proteome</keyword>
<evidence type="ECO:0000256" key="3">
    <source>
        <dbReference type="PROSITE-ProRule" id="PRU00514"/>
    </source>
</evidence>
<feature type="binding site" evidence="2">
    <location>
        <position position="108"/>
    </location>
    <ligand>
        <name>prephenate</name>
        <dbReference type="ChEBI" id="CHEBI:29934"/>
    </ligand>
</feature>
<dbReference type="EC" id="5.4.99.5" evidence="1 3"/>
<accession>A0A1V4IB32</accession>
<dbReference type="PROSITE" id="PS51167">
    <property type="entry name" value="CHORISMATE_MUT_1"/>
    <property type="match status" value="1"/>
</dbReference>
<dbReference type="GO" id="GO:0046417">
    <property type="term" value="P:chorismate metabolic process"/>
    <property type="evidence" value="ECO:0007669"/>
    <property type="project" value="TreeGrafter"/>
</dbReference>
<proteinExistence type="predicted"/>
<dbReference type="PANTHER" id="PTHR21164:SF0">
    <property type="entry name" value="CHORISMATE MUTASE AROH"/>
    <property type="match status" value="1"/>
</dbReference>
<evidence type="ECO:0000313" key="4">
    <source>
        <dbReference type="EMBL" id="OPJ57202.1"/>
    </source>
</evidence>
<comment type="caution">
    <text evidence="4">The sequence shown here is derived from an EMBL/GenBank/DDBJ whole genome shotgun (WGS) entry which is preliminary data.</text>
</comment>
<dbReference type="PANTHER" id="PTHR21164">
    <property type="entry name" value="CHORISMATE MUTASE"/>
    <property type="match status" value="1"/>
</dbReference>
<feature type="binding site" evidence="2">
    <location>
        <position position="90"/>
    </location>
    <ligand>
        <name>prephenate</name>
        <dbReference type="ChEBI" id="CHEBI:29934"/>
    </ligand>
</feature>
<keyword evidence="3 4" id="KW-0413">Isomerase</keyword>
<dbReference type="PIRSF" id="PIRSF005965">
    <property type="entry name" value="Chor_mut_AroH"/>
    <property type="match status" value="1"/>
</dbReference>
<dbReference type="AlphaFoldDB" id="A0A1V4IB32"/>
<sequence length="126" mass="14578">MITLAIRGATTVKENTKEEILAETEILLKEILDLNQIDERDIISIIFTMTSDLDAVYPSEVARRNMGMVNTPMLNFEEKYVKESMEKCIRILMYINSNKRKDDIVHVYLNEAKILRPDLLSRSGKI</sequence>
<comment type="catalytic activity">
    <reaction evidence="3">
        <text>chorismate = prephenate</text>
        <dbReference type="Rhea" id="RHEA:13897"/>
        <dbReference type="ChEBI" id="CHEBI:29748"/>
        <dbReference type="ChEBI" id="CHEBI:29934"/>
        <dbReference type="EC" id="5.4.99.5"/>
    </reaction>
</comment>
<dbReference type="UniPathway" id="UPA00120">
    <property type="reaction ID" value="UER00203"/>
</dbReference>
<dbReference type="GO" id="GO:0008652">
    <property type="term" value="P:amino acid biosynthetic process"/>
    <property type="evidence" value="ECO:0007669"/>
    <property type="project" value="UniProtKB-UniRule"/>
</dbReference>
<dbReference type="Pfam" id="PF07736">
    <property type="entry name" value="CM_1"/>
    <property type="match status" value="1"/>
</dbReference>
<evidence type="ECO:0000313" key="5">
    <source>
        <dbReference type="Proteomes" id="UP000190140"/>
    </source>
</evidence>
<gene>
    <name evidence="4" type="primary">aroH</name>
    <name evidence="4" type="ORF">CLOTH_04850</name>
</gene>
<protein>
    <recommendedName>
        <fullName evidence="1 3">chorismate mutase</fullName>
        <ecNumber evidence="1 3">5.4.99.5</ecNumber>
    </recommendedName>
</protein>
<dbReference type="GO" id="GO:0009073">
    <property type="term" value="P:aromatic amino acid family biosynthetic process"/>
    <property type="evidence" value="ECO:0007669"/>
    <property type="project" value="UniProtKB-UniRule"/>
</dbReference>
<dbReference type="InterPro" id="IPR035959">
    <property type="entry name" value="RutC-like_sf"/>
</dbReference>
<name>A0A1V4IB32_9FIRM</name>
<dbReference type="STRING" id="29349.CLOTH_04850"/>
<dbReference type="RefSeq" id="WP_079410865.1">
    <property type="nucleotide sequence ID" value="NZ_MZGW01000001.1"/>
</dbReference>
<dbReference type="NCBIfam" id="TIGR01796">
    <property type="entry name" value="CM_mono_aroH"/>
    <property type="match status" value="1"/>
</dbReference>
<dbReference type="Proteomes" id="UP000190140">
    <property type="component" value="Unassembled WGS sequence"/>
</dbReference>
<feature type="binding site" evidence="2">
    <location>
        <position position="7"/>
    </location>
    <ligand>
        <name>prephenate</name>
        <dbReference type="ChEBI" id="CHEBI:29934"/>
    </ligand>
</feature>
<keyword evidence="2 3" id="KW-0057">Aromatic amino acid biosynthesis</keyword>
<dbReference type="Gene3D" id="3.30.1330.40">
    <property type="entry name" value="RutC-like"/>
    <property type="match status" value="1"/>
</dbReference>
<evidence type="ECO:0000256" key="2">
    <source>
        <dbReference type="PIRSR" id="PIRSR005965-1"/>
    </source>
</evidence>
<reference evidence="4 5" key="1">
    <citation type="submission" date="2017-03" db="EMBL/GenBank/DDBJ databases">
        <title>Genome sequence of Clostridium thermoalcaliphilum DSM 7309.</title>
        <authorList>
            <person name="Poehlein A."/>
            <person name="Daniel R."/>
        </authorList>
    </citation>
    <scope>NUCLEOTIDE SEQUENCE [LARGE SCALE GENOMIC DNA]</scope>
    <source>
        <strain evidence="4 5">DSM 7309</strain>
    </source>
</reference>
<dbReference type="EMBL" id="MZGW01000001">
    <property type="protein sequence ID" value="OPJ57202.1"/>
    <property type="molecule type" value="Genomic_DNA"/>
</dbReference>
<evidence type="ECO:0000256" key="1">
    <source>
        <dbReference type="NCBIfam" id="TIGR01796"/>
    </source>
</evidence>
<dbReference type="CDD" id="cd02185">
    <property type="entry name" value="AroH"/>
    <property type="match status" value="1"/>
</dbReference>
<organism evidence="4 5">
    <name type="scientific">Alkalithermobacter paradoxus</name>
    <dbReference type="NCBI Taxonomy" id="29349"/>
    <lineage>
        <taxon>Bacteria</taxon>
        <taxon>Bacillati</taxon>
        <taxon>Bacillota</taxon>
        <taxon>Clostridia</taxon>
        <taxon>Peptostreptococcales</taxon>
        <taxon>Tepidibacteraceae</taxon>
        <taxon>Alkalithermobacter</taxon>
    </lineage>
</organism>